<gene>
    <name evidence="1" type="ORF">Patl1_04823</name>
</gene>
<organism evidence="1 2">
    <name type="scientific">Pistacia atlantica</name>
    <dbReference type="NCBI Taxonomy" id="434234"/>
    <lineage>
        <taxon>Eukaryota</taxon>
        <taxon>Viridiplantae</taxon>
        <taxon>Streptophyta</taxon>
        <taxon>Embryophyta</taxon>
        <taxon>Tracheophyta</taxon>
        <taxon>Spermatophyta</taxon>
        <taxon>Magnoliopsida</taxon>
        <taxon>eudicotyledons</taxon>
        <taxon>Gunneridae</taxon>
        <taxon>Pentapetalae</taxon>
        <taxon>rosids</taxon>
        <taxon>malvids</taxon>
        <taxon>Sapindales</taxon>
        <taxon>Anacardiaceae</taxon>
        <taxon>Pistacia</taxon>
    </lineage>
</organism>
<keyword evidence="2" id="KW-1185">Reference proteome</keyword>
<accession>A0ACC1BWU8</accession>
<proteinExistence type="predicted"/>
<comment type="caution">
    <text evidence="1">The sequence shown here is derived from an EMBL/GenBank/DDBJ whole genome shotgun (WGS) entry which is preliminary data.</text>
</comment>
<evidence type="ECO:0000313" key="1">
    <source>
        <dbReference type="EMBL" id="KAJ0103404.1"/>
    </source>
</evidence>
<dbReference type="EMBL" id="CM047899">
    <property type="protein sequence ID" value="KAJ0103404.1"/>
    <property type="molecule type" value="Genomic_DNA"/>
</dbReference>
<name>A0ACC1BWU8_9ROSI</name>
<reference evidence="2" key="1">
    <citation type="journal article" date="2023" name="G3 (Bethesda)">
        <title>Genome assembly and association tests identify interacting loci associated with vigor, precocity, and sex in interspecific pistachio rootstocks.</title>
        <authorList>
            <person name="Palmer W."/>
            <person name="Jacygrad E."/>
            <person name="Sagayaradj S."/>
            <person name="Cavanaugh K."/>
            <person name="Han R."/>
            <person name="Bertier L."/>
            <person name="Beede B."/>
            <person name="Kafkas S."/>
            <person name="Golino D."/>
            <person name="Preece J."/>
            <person name="Michelmore R."/>
        </authorList>
    </citation>
    <scope>NUCLEOTIDE SEQUENCE [LARGE SCALE GENOMIC DNA]</scope>
</reference>
<evidence type="ECO:0000313" key="2">
    <source>
        <dbReference type="Proteomes" id="UP001164250"/>
    </source>
</evidence>
<protein>
    <submittedName>
        <fullName evidence="1">Uncharacterized protein</fullName>
    </submittedName>
</protein>
<sequence>MEKSTVSQSPLVELEVEEQRNKDEEMISSLPRVQLWEGYDLHQYQGFWCPSPFIRPMISFQRHFQAQNEDIILSTYPKSGAIWLKALTFTIVNRSRYTLEQSPLHTTFSHQLVPFFETNIYTNNPTPDLENLPKPRIFATHAPYSSLPHSIIDSNCRIVYLCRNPLDQFISEWKFLLGIQGGNGEKRSMEEAFEMACSGVQSYGPICEHVLGYWKVSKEQPNKIHFLKYEDMKEDTNFYVNRLADFLGCPFSKEEENQGVIEDITTFCSFDSMKKLEANKTAGRSSIGYTTNMFFRKGKVGDWEDYLTPSMVERLQKLVKKKFDEYGLTFRTS</sequence>
<dbReference type="Proteomes" id="UP001164250">
    <property type="component" value="Chromosome 3"/>
</dbReference>